<gene>
    <name evidence="2" type="ORF">GF339_04905</name>
</gene>
<sequence>MALLLWGCEGKTVNPTAPEANTPSPSPVPTNPDVPEADPTPVEESQSCDNFAENPDDPDLPSVEVDGETYTVNMECTGDIDWYKIRVASFASASLTIVLTDIPDKSDFDLVVYDAELQEFADGRSARSGNVEERLSVTIEQEPFIYLQIYSYSGRGKARLSVTAEDAEDSEDSEGVEEPQDSEDAEDSEETEIEIDQLSYEDVLDQELVRYPRGTSFGLLERSVEVVTVESIRCQLADTELEGEFTIGNYAHVERELLELVDYIDGWALVVFNGSQPLLDRLTVQIAITIVAPDLELDVTAPDDMEVEGDTYLTDDTQSDVYYASQAYGDFLGNTQRDIRISSGVVGDLGDLFSNDIFTQQVNVEWRFEDEDGTICSGTVEADPIVDFESAKFFFLDQY</sequence>
<dbReference type="Gene3D" id="2.60.120.380">
    <property type="match status" value="1"/>
</dbReference>
<dbReference type="AlphaFoldDB" id="A0A9D5JTI3"/>
<dbReference type="Proteomes" id="UP000649604">
    <property type="component" value="Unassembled WGS sequence"/>
</dbReference>
<comment type="caution">
    <text evidence="2">The sequence shown here is derived from an EMBL/GenBank/DDBJ whole genome shotgun (WGS) entry which is preliminary data.</text>
</comment>
<dbReference type="EMBL" id="WJJP01000154">
    <property type="protein sequence ID" value="MBD3323900.1"/>
    <property type="molecule type" value="Genomic_DNA"/>
</dbReference>
<accession>A0A9D5JTI3</accession>
<reference evidence="2" key="1">
    <citation type="submission" date="2019-11" db="EMBL/GenBank/DDBJ databases">
        <title>Microbial mats filling the niche in hypersaline microbial mats.</title>
        <authorList>
            <person name="Wong H.L."/>
            <person name="Macleod F.I."/>
            <person name="White R.A. III"/>
            <person name="Burns B.P."/>
        </authorList>
    </citation>
    <scope>NUCLEOTIDE SEQUENCE</scope>
    <source>
        <strain evidence="2">Rbin_158</strain>
    </source>
</reference>
<evidence type="ECO:0000313" key="3">
    <source>
        <dbReference type="Proteomes" id="UP000649604"/>
    </source>
</evidence>
<name>A0A9D5JTI3_9BACT</name>
<evidence type="ECO:0000313" key="2">
    <source>
        <dbReference type="EMBL" id="MBD3323900.1"/>
    </source>
</evidence>
<feature type="region of interest" description="Disordered" evidence="1">
    <location>
        <begin position="8"/>
        <end position="61"/>
    </location>
</feature>
<feature type="region of interest" description="Disordered" evidence="1">
    <location>
        <begin position="161"/>
        <end position="193"/>
    </location>
</feature>
<proteinExistence type="predicted"/>
<evidence type="ECO:0000256" key="1">
    <source>
        <dbReference type="SAM" id="MobiDB-lite"/>
    </source>
</evidence>
<protein>
    <submittedName>
        <fullName evidence="2">Uncharacterized protein</fullName>
    </submittedName>
</protein>
<organism evidence="2 3">
    <name type="scientific">candidate division KSB3 bacterium</name>
    <dbReference type="NCBI Taxonomy" id="2044937"/>
    <lineage>
        <taxon>Bacteria</taxon>
        <taxon>candidate division KSB3</taxon>
    </lineage>
</organism>
<feature type="compositionally biased region" description="Acidic residues" evidence="1">
    <location>
        <begin position="165"/>
        <end position="193"/>
    </location>
</feature>